<keyword evidence="7 9" id="KW-0472">Membrane</keyword>
<dbReference type="GO" id="GO:0015740">
    <property type="term" value="P:C4-dicarboxylate transport"/>
    <property type="evidence" value="ECO:0007669"/>
    <property type="project" value="TreeGrafter"/>
</dbReference>
<comment type="subcellular location">
    <subcellularLocation>
        <location evidence="1 9">Cell inner membrane</location>
        <topology evidence="1 9">Multi-pass membrane protein</topology>
    </subcellularLocation>
</comment>
<gene>
    <name evidence="11" type="ORF">V3328_00735</name>
</gene>
<comment type="caution">
    <text evidence="11">The sequence shown here is derived from an EMBL/GenBank/DDBJ whole genome shotgun (WGS) entry which is preliminary data.</text>
</comment>
<feature type="transmembrane region" description="Helical" evidence="9">
    <location>
        <begin position="87"/>
        <end position="107"/>
    </location>
</feature>
<evidence type="ECO:0000256" key="3">
    <source>
        <dbReference type="ARBA" id="ARBA00022475"/>
    </source>
</evidence>
<dbReference type="RefSeq" id="WP_340327719.1">
    <property type="nucleotide sequence ID" value="NZ_JAZHOF010000001.1"/>
</dbReference>
<dbReference type="PANTHER" id="PTHR35011:SF2">
    <property type="entry name" value="2,3-DIKETO-L-GULONATE TRAP TRANSPORTER SMALL PERMEASE PROTEIN YIAM"/>
    <property type="match status" value="1"/>
</dbReference>
<feature type="transmembrane region" description="Helical" evidence="9">
    <location>
        <begin position="127"/>
        <end position="144"/>
    </location>
</feature>
<dbReference type="AlphaFoldDB" id="A0AAW9RKQ1"/>
<feature type="transmembrane region" description="Helical" evidence="9">
    <location>
        <begin position="38"/>
        <end position="57"/>
    </location>
</feature>
<keyword evidence="5 9" id="KW-0812">Transmembrane</keyword>
<evidence type="ECO:0000256" key="9">
    <source>
        <dbReference type="RuleBase" id="RU369079"/>
    </source>
</evidence>
<evidence type="ECO:0000313" key="11">
    <source>
        <dbReference type="EMBL" id="MEJ8569979.1"/>
    </source>
</evidence>
<evidence type="ECO:0000259" key="10">
    <source>
        <dbReference type="Pfam" id="PF04290"/>
    </source>
</evidence>
<evidence type="ECO:0000256" key="2">
    <source>
        <dbReference type="ARBA" id="ARBA00022448"/>
    </source>
</evidence>
<dbReference type="Proteomes" id="UP001378188">
    <property type="component" value="Unassembled WGS sequence"/>
</dbReference>
<comment type="function">
    <text evidence="9">Part of the tripartite ATP-independent periplasmic (TRAP) transport system.</text>
</comment>
<evidence type="ECO:0000256" key="4">
    <source>
        <dbReference type="ARBA" id="ARBA00022519"/>
    </source>
</evidence>
<protein>
    <recommendedName>
        <fullName evidence="9">TRAP transporter small permease protein</fullName>
    </recommendedName>
</protein>
<keyword evidence="2 9" id="KW-0813">Transport</keyword>
<proteinExistence type="inferred from homology"/>
<accession>A0AAW9RKQ1</accession>
<feature type="domain" description="Tripartite ATP-independent periplasmic transporters DctQ component" evidence="10">
    <location>
        <begin position="23"/>
        <end position="149"/>
    </location>
</feature>
<dbReference type="PANTHER" id="PTHR35011">
    <property type="entry name" value="2,3-DIKETO-L-GULONATE TRAP TRANSPORTER SMALL PERMEASE PROTEIN YIAM"/>
    <property type="match status" value="1"/>
</dbReference>
<sequence>MHDGITLVGYLGAVICLIVIVFSYSYEVGARYLFSAPTTWASSLVSYMLVLMVFLAMPELTRARSHIFITIVLDSMPERRALWFQRVSFLVAAFACLLAAWFCFDATAQQYVRGISTVNEWGVPKWLLTWAIPYGLASTSIYFLRHVATMTSYQPSEAI</sequence>
<comment type="similarity">
    <text evidence="8 9">Belongs to the TRAP transporter small permease family.</text>
</comment>
<keyword evidence="12" id="KW-1185">Reference proteome</keyword>
<keyword evidence="6 9" id="KW-1133">Transmembrane helix</keyword>
<reference evidence="11 12" key="1">
    <citation type="submission" date="2024-02" db="EMBL/GenBank/DDBJ databases">
        <title>Genome analysis and characterization of Microbaculum marinisediminis sp. nov., isolated from marine sediment.</title>
        <authorList>
            <person name="Du Z.-J."/>
            <person name="Ye Y.-Q."/>
            <person name="Zhang Z.-R."/>
            <person name="Yuan S.-M."/>
            <person name="Zhang X.-Y."/>
        </authorList>
    </citation>
    <scope>NUCLEOTIDE SEQUENCE [LARGE SCALE GENOMIC DNA]</scope>
    <source>
        <strain evidence="11 12">SDUM1044001</strain>
    </source>
</reference>
<evidence type="ECO:0000256" key="7">
    <source>
        <dbReference type="ARBA" id="ARBA00023136"/>
    </source>
</evidence>
<dbReference type="EMBL" id="JAZHOF010000001">
    <property type="protein sequence ID" value="MEJ8569979.1"/>
    <property type="molecule type" value="Genomic_DNA"/>
</dbReference>
<evidence type="ECO:0000256" key="6">
    <source>
        <dbReference type="ARBA" id="ARBA00022989"/>
    </source>
</evidence>
<dbReference type="Pfam" id="PF04290">
    <property type="entry name" value="DctQ"/>
    <property type="match status" value="1"/>
</dbReference>
<dbReference type="GO" id="GO:0022857">
    <property type="term" value="F:transmembrane transporter activity"/>
    <property type="evidence" value="ECO:0007669"/>
    <property type="project" value="UniProtKB-UniRule"/>
</dbReference>
<dbReference type="GO" id="GO:0005886">
    <property type="term" value="C:plasma membrane"/>
    <property type="evidence" value="ECO:0007669"/>
    <property type="project" value="UniProtKB-SubCell"/>
</dbReference>
<comment type="subunit">
    <text evidence="9">The complex comprises the extracytoplasmic solute receptor protein and the two transmembrane proteins.</text>
</comment>
<dbReference type="InterPro" id="IPR007387">
    <property type="entry name" value="TRAP_DctQ"/>
</dbReference>
<keyword evidence="4 9" id="KW-0997">Cell inner membrane</keyword>
<name>A0AAW9RKQ1_9HYPH</name>
<evidence type="ECO:0000256" key="8">
    <source>
        <dbReference type="ARBA" id="ARBA00038436"/>
    </source>
</evidence>
<evidence type="ECO:0000313" key="12">
    <source>
        <dbReference type="Proteomes" id="UP001378188"/>
    </source>
</evidence>
<evidence type="ECO:0000256" key="5">
    <source>
        <dbReference type="ARBA" id="ARBA00022692"/>
    </source>
</evidence>
<feature type="transmembrane region" description="Helical" evidence="9">
    <location>
        <begin position="7"/>
        <end position="26"/>
    </location>
</feature>
<keyword evidence="3" id="KW-1003">Cell membrane</keyword>
<evidence type="ECO:0000256" key="1">
    <source>
        <dbReference type="ARBA" id="ARBA00004429"/>
    </source>
</evidence>
<dbReference type="InterPro" id="IPR055348">
    <property type="entry name" value="DctQ"/>
</dbReference>
<organism evidence="11 12">
    <name type="scientific">Microbaculum marinum</name>
    <dbReference type="NCBI Taxonomy" id="1764581"/>
    <lineage>
        <taxon>Bacteria</taxon>
        <taxon>Pseudomonadati</taxon>
        <taxon>Pseudomonadota</taxon>
        <taxon>Alphaproteobacteria</taxon>
        <taxon>Hyphomicrobiales</taxon>
        <taxon>Tepidamorphaceae</taxon>
        <taxon>Microbaculum</taxon>
    </lineage>
</organism>